<protein>
    <submittedName>
        <fullName evidence="3">Gfo/Idh/MocA family oxidoreductase</fullName>
    </submittedName>
</protein>
<feature type="domain" description="Gfo/Idh/MocA-like oxidoreductase N-terminal" evidence="1">
    <location>
        <begin position="4"/>
        <end position="123"/>
    </location>
</feature>
<dbReference type="InterPro" id="IPR004104">
    <property type="entry name" value="Gfo/Idh/MocA-like_OxRdtase_C"/>
</dbReference>
<proteinExistence type="predicted"/>
<dbReference type="AlphaFoldDB" id="A0A7V3E731"/>
<sequence length="333" mass="37422">MSKIKIGVIGLGSIAQLVHLPNLNKLDNAEIVAVAEIKKNRLNTIADKFGINQRFSDYREMLTNTELDAVIIATPTNSHKDIAIDCLNADKDVLVEKPLARTFAEAKAVVDVARKNKRKLMVGMNLRYRPDTMLLRSIVSSGEIGEPFYAKCGWVRRQSSEEKWFTKKEEAGGGVIIDLGIHLLDLALWLMNYPEINSVSCKTFQHNTKNVEDTAISFIKFKNNSLINLEVSWSMPTDKDHFFLSVFGTKGSFTLSPLHVYKRINDEILDLTPAQVDNTTMLFKKSYINELKSFVGAVKGLNPVLSSGDEALERMKIIEAMYLSAHKDQEVKL</sequence>
<dbReference type="GO" id="GO:0000166">
    <property type="term" value="F:nucleotide binding"/>
    <property type="evidence" value="ECO:0007669"/>
    <property type="project" value="InterPro"/>
</dbReference>
<dbReference type="InterPro" id="IPR036291">
    <property type="entry name" value="NAD(P)-bd_dom_sf"/>
</dbReference>
<dbReference type="PANTHER" id="PTHR43377">
    <property type="entry name" value="BILIVERDIN REDUCTASE A"/>
    <property type="match status" value="1"/>
</dbReference>
<dbReference type="Gene3D" id="3.40.50.720">
    <property type="entry name" value="NAD(P)-binding Rossmann-like Domain"/>
    <property type="match status" value="1"/>
</dbReference>
<evidence type="ECO:0000313" key="3">
    <source>
        <dbReference type="EMBL" id="HFI90799.1"/>
    </source>
</evidence>
<feature type="domain" description="Gfo/Idh/MocA-like oxidoreductase C-terminal" evidence="2">
    <location>
        <begin position="138"/>
        <end position="333"/>
    </location>
</feature>
<evidence type="ECO:0000259" key="2">
    <source>
        <dbReference type="Pfam" id="PF02894"/>
    </source>
</evidence>
<gene>
    <name evidence="3" type="ORF">ENS31_04605</name>
</gene>
<dbReference type="SUPFAM" id="SSF51735">
    <property type="entry name" value="NAD(P)-binding Rossmann-fold domains"/>
    <property type="match status" value="1"/>
</dbReference>
<name>A0A7V3E731_9BACT</name>
<evidence type="ECO:0000259" key="1">
    <source>
        <dbReference type="Pfam" id="PF01408"/>
    </source>
</evidence>
<accession>A0A7V3E731</accession>
<dbReference type="Gene3D" id="3.30.360.10">
    <property type="entry name" value="Dihydrodipicolinate Reductase, domain 2"/>
    <property type="match status" value="1"/>
</dbReference>
<comment type="caution">
    <text evidence="3">The sequence shown here is derived from an EMBL/GenBank/DDBJ whole genome shotgun (WGS) entry which is preliminary data.</text>
</comment>
<reference evidence="3" key="1">
    <citation type="journal article" date="2020" name="mSystems">
        <title>Genome- and Community-Level Interaction Insights into Carbon Utilization and Element Cycling Functions of Hydrothermarchaeota in Hydrothermal Sediment.</title>
        <authorList>
            <person name="Zhou Z."/>
            <person name="Liu Y."/>
            <person name="Xu W."/>
            <person name="Pan J."/>
            <person name="Luo Z.H."/>
            <person name="Li M."/>
        </authorList>
    </citation>
    <scope>NUCLEOTIDE SEQUENCE [LARGE SCALE GENOMIC DNA]</scope>
    <source>
        <strain evidence="3">SpSt-479</strain>
    </source>
</reference>
<dbReference type="Pfam" id="PF01408">
    <property type="entry name" value="GFO_IDH_MocA"/>
    <property type="match status" value="1"/>
</dbReference>
<organism evidence="3">
    <name type="scientific">Ignavibacterium album</name>
    <dbReference type="NCBI Taxonomy" id="591197"/>
    <lineage>
        <taxon>Bacteria</taxon>
        <taxon>Pseudomonadati</taxon>
        <taxon>Ignavibacteriota</taxon>
        <taxon>Ignavibacteria</taxon>
        <taxon>Ignavibacteriales</taxon>
        <taxon>Ignavibacteriaceae</taxon>
        <taxon>Ignavibacterium</taxon>
    </lineage>
</organism>
<dbReference type="Pfam" id="PF02894">
    <property type="entry name" value="GFO_IDH_MocA_C"/>
    <property type="match status" value="1"/>
</dbReference>
<dbReference type="RefSeq" id="WP_304146602.1">
    <property type="nucleotide sequence ID" value="NZ_JAOAIE010000089.1"/>
</dbReference>
<dbReference type="PANTHER" id="PTHR43377:SF1">
    <property type="entry name" value="BILIVERDIN REDUCTASE A"/>
    <property type="match status" value="1"/>
</dbReference>
<dbReference type="InterPro" id="IPR051450">
    <property type="entry name" value="Gfo/Idh/MocA_Oxidoreductases"/>
</dbReference>
<dbReference type="EMBL" id="DSUJ01000008">
    <property type="protein sequence ID" value="HFI90799.1"/>
    <property type="molecule type" value="Genomic_DNA"/>
</dbReference>
<dbReference type="InterPro" id="IPR000683">
    <property type="entry name" value="Gfo/Idh/MocA-like_OxRdtase_N"/>
</dbReference>
<dbReference type="SUPFAM" id="SSF55347">
    <property type="entry name" value="Glyceraldehyde-3-phosphate dehydrogenase-like, C-terminal domain"/>
    <property type="match status" value="1"/>
</dbReference>